<dbReference type="Pfam" id="PF02481">
    <property type="entry name" value="DNA_processg_A"/>
    <property type="match status" value="1"/>
</dbReference>
<organism evidence="3 4">
    <name type="scientific">Thermosipho affectus</name>
    <dbReference type="NCBI Taxonomy" id="660294"/>
    <lineage>
        <taxon>Bacteria</taxon>
        <taxon>Thermotogati</taxon>
        <taxon>Thermotogota</taxon>
        <taxon>Thermotogae</taxon>
        <taxon>Thermotogales</taxon>
        <taxon>Fervidobacteriaceae</taxon>
        <taxon>Thermosipho</taxon>
    </lineage>
</organism>
<comment type="similarity">
    <text evidence="1">Belongs to the DprA/Smf family.</text>
</comment>
<name>A0ABX3IGU4_9BACT</name>
<evidence type="ECO:0000259" key="2">
    <source>
        <dbReference type="Pfam" id="PF02481"/>
    </source>
</evidence>
<dbReference type="SUPFAM" id="SSF102405">
    <property type="entry name" value="MCP/YpsA-like"/>
    <property type="match status" value="1"/>
</dbReference>
<gene>
    <name evidence="3" type="ORF">XJ44_08665</name>
</gene>
<proteinExistence type="inferred from homology"/>
<protein>
    <submittedName>
        <fullName evidence="3">DNA processing protein DprA</fullName>
    </submittedName>
</protein>
<evidence type="ECO:0000313" key="3">
    <source>
        <dbReference type="EMBL" id="ONN26524.1"/>
    </source>
</evidence>
<accession>A0ABX3IGU4</accession>
<dbReference type="InterPro" id="IPR057666">
    <property type="entry name" value="DrpA_SLOG"/>
</dbReference>
<dbReference type="NCBIfam" id="TIGR00732">
    <property type="entry name" value="dprA"/>
    <property type="match status" value="1"/>
</dbReference>
<keyword evidence="4" id="KW-1185">Reference proteome</keyword>
<dbReference type="InterPro" id="IPR003488">
    <property type="entry name" value="DprA"/>
</dbReference>
<evidence type="ECO:0000313" key="4">
    <source>
        <dbReference type="Proteomes" id="UP000242616"/>
    </source>
</evidence>
<dbReference type="PANTHER" id="PTHR43022">
    <property type="entry name" value="PROTEIN SMF"/>
    <property type="match status" value="1"/>
</dbReference>
<comment type="caution">
    <text evidence="3">The sequence shown here is derived from an EMBL/GenBank/DDBJ whole genome shotgun (WGS) entry which is preliminary data.</text>
</comment>
<evidence type="ECO:0000256" key="1">
    <source>
        <dbReference type="ARBA" id="ARBA00006525"/>
    </source>
</evidence>
<dbReference type="Proteomes" id="UP000242616">
    <property type="component" value="Unassembled WGS sequence"/>
</dbReference>
<dbReference type="PANTHER" id="PTHR43022:SF1">
    <property type="entry name" value="PROTEIN SMF"/>
    <property type="match status" value="1"/>
</dbReference>
<feature type="domain" description="Smf/DprA SLOG" evidence="2">
    <location>
        <begin position="50"/>
        <end position="252"/>
    </location>
</feature>
<dbReference type="EMBL" id="LBFC01000023">
    <property type="protein sequence ID" value="ONN26524.1"/>
    <property type="molecule type" value="Genomic_DNA"/>
</dbReference>
<reference evidence="3 4" key="1">
    <citation type="submission" date="2015-06" db="EMBL/GenBank/DDBJ databases">
        <title>Genome sequencing of Thermotogales isolates from hydrothermal vents.</title>
        <authorList>
            <person name="Haverkamp T.H."/>
            <person name="Kublanov I.V."/>
            <person name="Nesbo C.L."/>
        </authorList>
    </citation>
    <scope>NUCLEOTIDE SEQUENCE [LARGE SCALE GENOMIC DNA]</scope>
    <source>
        <strain evidence="4">ik275mar</strain>
    </source>
</reference>
<dbReference type="Gene3D" id="3.40.50.450">
    <property type="match status" value="1"/>
</dbReference>
<dbReference type="RefSeq" id="WP_077198755.1">
    <property type="nucleotide sequence ID" value="NZ_LBFC01000023.1"/>
</dbReference>
<sequence>MKKNLKIVVWHFSGYRLDEIERKLSKDEDGEKNDLYFKLEDWLSKTENFVVTYFDEYYPENLKNVWNPPVVLFGKGKKSLLLKRSFSIVGARKASSYGRKVTCEFSKKLSNYFVIVSGMAMGIDSIAHNCAKETIAILGSGVDVCYPEKNRGIYERLILDGCVISEYLPWKSPKKEYFRERNRIIAGISEGTLIVEGKLKSGTMITARFALEFGKDVFCIPGNIYNENAQGPNYLIKNGAFLATGPDDILDYYILRGVLYDNC</sequence>